<reference evidence="5 6" key="1">
    <citation type="journal article" date="2012" name="BMC Genomics">
        <title>Comparative genomics of the white-rot fungi, Phanerochaete carnosa and P. chrysosporium, to elucidate the genetic basis of the distinct wood types they colonize.</title>
        <authorList>
            <person name="Suzuki H."/>
            <person name="MacDonald J."/>
            <person name="Syed K."/>
            <person name="Salamov A."/>
            <person name="Hori C."/>
            <person name="Aerts A."/>
            <person name="Henrissat B."/>
            <person name="Wiebenga A."/>
            <person name="vanKuyk P.A."/>
            <person name="Barry K."/>
            <person name="Lindquist E."/>
            <person name="LaButti K."/>
            <person name="Lapidus A."/>
            <person name="Lucas S."/>
            <person name="Coutinho P."/>
            <person name="Gong Y."/>
            <person name="Samejima M."/>
            <person name="Mahadevan R."/>
            <person name="Abou-Zaid M."/>
            <person name="de Vries R.P."/>
            <person name="Igarashi K."/>
            <person name="Yadav J.S."/>
            <person name="Grigoriev I.V."/>
            <person name="Master E.R."/>
        </authorList>
    </citation>
    <scope>NUCLEOTIDE SEQUENCE [LARGE SCALE GENOMIC DNA]</scope>
    <source>
        <strain evidence="5 6">HHB-10118-sp</strain>
    </source>
</reference>
<dbReference type="KEGG" id="pco:PHACADRAFT_264895"/>
<dbReference type="GO" id="GO:0005762">
    <property type="term" value="C:mitochondrial large ribosomal subunit"/>
    <property type="evidence" value="ECO:0007669"/>
    <property type="project" value="TreeGrafter"/>
</dbReference>
<dbReference type="FunCoup" id="K5VU39">
    <property type="interactions" value="102"/>
</dbReference>
<dbReference type="OrthoDB" id="275582at2759"/>
<dbReference type="InterPro" id="IPR013025">
    <property type="entry name" value="Ribosomal_uL23-like"/>
</dbReference>
<keyword evidence="2" id="KW-0689">Ribosomal protein</keyword>
<keyword evidence="6" id="KW-1185">Reference proteome</keyword>
<evidence type="ECO:0000256" key="2">
    <source>
        <dbReference type="ARBA" id="ARBA00022980"/>
    </source>
</evidence>
<dbReference type="Pfam" id="PF00276">
    <property type="entry name" value="Ribosomal_L23"/>
    <property type="match status" value="1"/>
</dbReference>
<dbReference type="InParanoid" id="K5VU39"/>
<comment type="similarity">
    <text evidence="1">Belongs to the universal ribosomal protein uL23 family.</text>
</comment>
<proteinExistence type="inferred from homology"/>
<dbReference type="Gene3D" id="3.30.70.330">
    <property type="match status" value="1"/>
</dbReference>
<gene>
    <name evidence="5" type="ORF">PHACADRAFT_264895</name>
</gene>
<dbReference type="PANTHER" id="PTHR12059">
    <property type="entry name" value="RIBOSOMAL PROTEIN L23-RELATED"/>
    <property type="match status" value="1"/>
</dbReference>
<protein>
    <recommendedName>
        <fullName evidence="4">Large ribosomal subunit protein uL23m</fullName>
    </recommendedName>
</protein>
<dbReference type="GO" id="GO:0003735">
    <property type="term" value="F:structural constituent of ribosome"/>
    <property type="evidence" value="ECO:0007669"/>
    <property type="project" value="InterPro"/>
</dbReference>
<dbReference type="Proteomes" id="UP000008370">
    <property type="component" value="Unassembled WGS sequence"/>
</dbReference>
<dbReference type="RefSeq" id="XP_007401468.1">
    <property type="nucleotide sequence ID" value="XM_007401406.1"/>
</dbReference>
<evidence type="ECO:0000256" key="4">
    <source>
        <dbReference type="ARBA" id="ARBA00039977"/>
    </source>
</evidence>
<dbReference type="EMBL" id="JH930479">
    <property type="protein sequence ID" value="EKM50285.1"/>
    <property type="molecule type" value="Genomic_DNA"/>
</dbReference>
<evidence type="ECO:0000256" key="1">
    <source>
        <dbReference type="ARBA" id="ARBA00006700"/>
    </source>
</evidence>
<dbReference type="STRING" id="650164.K5VU39"/>
<sequence>MQVFRRLYSSIPEAAAVARTASTPRAVRLRRLRKRPVAPGQFDANPDGLTPTEYARFQRDFAKGELVGPDGRYLTEGEWLERLDARRTRIRGVRTVTNENGEKELEVVGQKIYLPNVVFRLVRNHTPAGQPYNPYEATLRVPQSITKTDIRSYLQAVYGVKTTYIRTDNYIAKLDRVGRVNQKAYKRAVVGLVDPFYFPKAVEDMNAEDRQKREDWVEESFQVQERLKTMKLEMLRMTRKQSEGWRWRTTQTAKRSNIVRLIAERRAERENAIASIKERIRAAREGTPL</sequence>
<evidence type="ECO:0000256" key="3">
    <source>
        <dbReference type="ARBA" id="ARBA00023274"/>
    </source>
</evidence>
<evidence type="ECO:0000313" key="5">
    <source>
        <dbReference type="EMBL" id="EKM50285.1"/>
    </source>
</evidence>
<evidence type="ECO:0000313" key="6">
    <source>
        <dbReference type="Proteomes" id="UP000008370"/>
    </source>
</evidence>
<dbReference type="GO" id="GO:0032543">
    <property type="term" value="P:mitochondrial translation"/>
    <property type="evidence" value="ECO:0007669"/>
    <property type="project" value="TreeGrafter"/>
</dbReference>
<name>K5VU39_PHACS</name>
<organism evidence="5 6">
    <name type="scientific">Phanerochaete carnosa (strain HHB-10118-sp)</name>
    <name type="common">White-rot fungus</name>
    <name type="synonym">Peniophora carnosa</name>
    <dbReference type="NCBI Taxonomy" id="650164"/>
    <lineage>
        <taxon>Eukaryota</taxon>
        <taxon>Fungi</taxon>
        <taxon>Dikarya</taxon>
        <taxon>Basidiomycota</taxon>
        <taxon>Agaricomycotina</taxon>
        <taxon>Agaricomycetes</taxon>
        <taxon>Polyporales</taxon>
        <taxon>Phanerochaetaceae</taxon>
        <taxon>Phanerochaete</taxon>
    </lineage>
</organism>
<dbReference type="InterPro" id="IPR012677">
    <property type="entry name" value="Nucleotide-bd_a/b_plait_sf"/>
</dbReference>
<dbReference type="AlphaFoldDB" id="K5VU39"/>
<dbReference type="SUPFAM" id="SSF54189">
    <property type="entry name" value="Ribosomal proteins S24e, L23 and L15e"/>
    <property type="match status" value="1"/>
</dbReference>
<dbReference type="HOGENOM" id="CLU_073162_0_0_1"/>
<dbReference type="PANTHER" id="PTHR12059:SF5">
    <property type="entry name" value="LARGE RIBOSOMAL SUBUNIT PROTEIN UL23M"/>
    <property type="match status" value="1"/>
</dbReference>
<dbReference type="GeneID" id="18918951"/>
<accession>K5VU39</accession>
<dbReference type="InterPro" id="IPR012678">
    <property type="entry name" value="Ribosomal_uL23/eL15/eS24_sf"/>
</dbReference>
<keyword evidence="3" id="KW-0687">Ribonucleoprotein</keyword>